<evidence type="ECO:0000313" key="1">
    <source>
        <dbReference type="EMBL" id="AFZ84263.1"/>
    </source>
</evidence>
<accession>L0B9M8</accession>
<proteinExistence type="predicted"/>
<name>L0B9M8_9EURY</name>
<sequence>MSDNVSQANNTILLIGNTLNFSRWFYGRVCSYFVVFDLVRKSFVIFVQVQKSCNILQQICSGHFGTFCDVLGHFGTPWDTLGHFGTLWDNKSGLSILILSNFYSFNSQNALPCSLTHA</sequence>
<reference evidence="1" key="1">
    <citation type="journal article" date="2013" name="PLoS ONE">
        <title>Insights into dynamics of mobile genetic elements in hyperthermophilic environments from five new thermococcus plasmids.</title>
        <authorList>
            <person name="Krupovic M."/>
            <person name="Gonnet M."/>
            <person name="Hania W.B."/>
            <person name="Forterre P."/>
            <person name="Erauso G."/>
        </authorList>
    </citation>
    <scope>NUCLEOTIDE SEQUENCE</scope>
    <source>
        <plasmid evidence="1">pCIR10</plasmid>
    </source>
</reference>
<dbReference type="EMBL" id="JQ661330">
    <property type="protein sequence ID" value="AFZ84263.1"/>
    <property type="molecule type" value="Genomic_DNA"/>
</dbReference>
<dbReference type="AlphaFoldDB" id="L0B9M8"/>
<keyword evidence="1" id="KW-0614">Plasmid</keyword>
<geneLocation type="plasmid" evidence="1">
    <name>pCIR10</name>
</geneLocation>
<gene>
    <name evidence="1" type="ORF">c10-7</name>
</gene>
<organism evidence="1">
    <name type="scientific">Thermococcus sp. CIR10</name>
    <dbReference type="NCBI Taxonomy" id="1197731"/>
    <lineage>
        <taxon>Archaea</taxon>
        <taxon>Methanobacteriati</taxon>
        <taxon>Methanobacteriota</taxon>
        <taxon>Thermococci</taxon>
        <taxon>Thermococcales</taxon>
        <taxon>Thermococcaceae</taxon>
        <taxon>Thermococcus</taxon>
    </lineage>
</organism>
<protein>
    <submittedName>
        <fullName evidence="1">Uncharacterized protein</fullName>
    </submittedName>
</protein>